<dbReference type="CDD" id="cd00009">
    <property type="entry name" value="AAA"/>
    <property type="match status" value="1"/>
</dbReference>
<keyword evidence="5" id="KW-0804">Transcription</keyword>
<evidence type="ECO:0000256" key="2">
    <source>
        <dbReference type="ARBA" id="ARBA00022840"/>
    </source>
</evidence>
<dbReference type="InterPro" id="IPR025662">
    <property type="entry name" value="Sigma_54_int_dom_ATP-bd_1"/>
</dbReference>
<dbReference type="PROSITE" id="PS00676">
    <property type="entry name" value="SIGMA54_INTERACT_2"/>
    <property type="match status" value="1"/>
</dbReference>
<keyword evidence="8" id="KW-1185">Reference proteome</keyword>
<sequence length="361" mass="41226">MSEKYLIKLSENETNPLSIRAKVLVFEDPISRDLLQKLRKIAPSNANVVIMGETGTGKELLAREVHRQSNRSEKAFIAVNCGAFSENLIESELFGHEKGAFTGAHITKQGWFEEANGGSLFLDEIGDMPYPLQIKLLRVIQERQVVRLGGRKTINIDVRLIVATNVKLEEAVAAGRFREDLYYRLNVVNLQLLPLRDRPKDILPLLEHFLDVYSKRLSMKNRSFSDRALKFLIDDYAWPGNIRELENVVHQAILVSQGNVIQIDDLNLSGKLLFSKKEEDINRISNASGAELLKIALAKFYMENPEKLHETIDKTIMETAFDFSFRNQMETARLLGISRNIVRSKLIQYDIFAVKTQKKDH</sequence>
<proteinExistence type="predicted"/>
<evidence type="ECO:0000313" key="7">
    <source>
        <dbReference type="EMBL" id="PVH26890.1"/>
    </source>
</evidence>
<evidence type="ECO:0000256" key="1">
    <source>
        <dbReference type="ARBA" id="ARBA00022741"/>
    </source>
</evidence>
<feature type="domain" description="Sigma-54 factor interaction" evidence="6">
    <location>
        <begin position="24"/>
        <end position="254"/>
    </location>
</feature>
<dbReference type="Pfam" id="PF25601">
    <property type="entry name" value="AAA_lid_14"/>
    <property type="match status" value="1"/>
</dbReference>
<dbReference type="InterPro" id="IPR027417">
    <property type="entry name" value="P-loop_NTPase"/>
</dbReference>
<dbReference type="PANTHER" id="PTHR32071">
    <property type="entry name" value="TRANSCRIPTIONAL REGULATORY PROTEIN"/>
    <property type="match status" value="1"/>
</dbReference>
<dbReference type="Gene3D" id="1.10.8.60">
    <property type="match status" value="1"/>
</dbReference>
<dbReference type="OrthoDB" id="9767722at2"/>
<protein>
    <submittedName>
        <fullName evidence="7">Fis family transcriptional regulator</fullName>
    </submittedName>
</protein>
<evidence type="ECO:0000313" key="8">
    <source>
        <dbReference type="Proteomes" id="UP000245627"/>
    </source>
</evidence>
<dbReference type="InterPro" id="IPR025944">
    <property type="entry name" value="Sigma_54_int_dom_CS"/>
</dbReference>
<dbReference type="PROSITE" id="PS50045">
    <property type="entry name" value="SIGMA54_INTERACT_4"/>
    <property type="match status" value="1"/>
</dbReference>
<dbReference type="SUPFAM" id="SSF52540">
    <property type="entry name" value="P-loop containing nucleoside triphosphate hydrolases"/>
    <property type="match status" value="1"/>
</dbReference>
<dbReference type="Gene3D" id="3.40.50.300">
    <property type="entry name" value="P-loop containing nucleotide triphosphate hydrolases"/>
    <property type="match status" value="1"/>
</dbReference>
<dbReference type="InterPro" id="IPR002078">
    <property type="entry name" value="Sigma_54_int"/>
</dbReference>
<dbReference type="InterPro" id="IPR058031">
    <property type="entry name" value="AAA_lid_NorR"/>
</dbReference>
<dbReference type="FunFam" id="3.40.50.300:FF:000006">
    <property type="entry name" value="DNA-binding transcriptional regulator NtrC"/>
    <property type="match status" value="1"/>
</dbReference>
<gene>
    <name evidence="7" type="ORF">DC487_04655</name>
</gene>
<evidence type="ECO:0000256" key="4">
    <source>
        <dbReference type="ARBA" id="ARBA00023125"/>
    </source>
</evidence>
<name>A0A2T8HNA4_9SPHI</name>
<reference evidence="7 8" key="1">
    <citation type="submission" date="2018-04" db="EMBL/GenBank/DDBJ databases">
        <title>Sphingobacterium cortibacter sp. nov.</title>
        <authorList>
            <person name="Li Y."/>
        </authorList>
    </citation>
    <scope>NUCLEOTIDE SEQUENCE [LARGE SCALE GENOMIC DNA]</scope>
    <source>
        <strain evidence="7 8">2c-3</strain>
    </source>
</reference>
<evidence type="ECO:0000256" key="3">
    <source>
        <dbReference type="ARBA" id="ARBA00023015"/>
    </source>
</evidence>
<dbReference type="RefSeq" id="WP_116774746.1">
    <property type="nucleotide sequence ID" value="NZ_QDKG01000001.1"/>
</dbReference>
<comment type="caution">
    <text evidence="7">The sequence shown here is derived from an EMBL/GenBank/DDBJ whole genome shotgun (WGS) entry which is preliminary data.</text>
</comment>
<dbReference type="SUPFAM" id="SSF46689">
    <property type="entry name" value="Homeodomain-like"/>
    <property type="match status" value="1"/>
</dbReference>
<keyword evidence="3" id="KW-0805">Transcription regulation</keyword>
<dbReference type="GO" id="GO:0006355">
    <property type="term" value="P:regulation of DNA-templated transcription"/>
    <property type="evidence" value="ECO:0007669"/>
    <property type="project" value="InterPro"/>
</dbReference>
<dbReference type="Gene3D" id="1.10.10.60">
    <property type="entry name" value="Homeodomain-like"/>
    <property type="match status" value="1"/>
</dbReference>
<dbReference type="SMART" id="SM00382">
    <property type="entry name" value="AAA"/>
    <property type="match status" value="1"/>
</dbReference>
<keyword evidence="1" id="KW-0547">Nucleotide-binding</keyword>
<keyword evidence="2" id="KW-0067">ATP-binding</keyword>
<dbReference type="PANTHER" id="PTHR32071:SF21">
    <property type="entry name" value="TRANSCRIPTIONAL REGULATORY PROTEIN FLGR"/>
    <property type="match status" value="1"/>
</dbReference>
<evidence type="ECO:0000256" key="5">
    <source>
        <dbReference type="ARBA" id="ARBA00023163"/>
    </source>
</evidence>
<dbReference type="Pfam" id="PF00158">
    <property type="entry name" value="Sigma54_activat"/>
    <property type="match status" value="1"/>
</dbReference>
<organism evidence="7 8">
    <name type="scientific">Sphingobacterium corticibacter</name>
    <dbReference type="NCBI Taxonomy" id="2171749"/>
    <lineage>
        <taxon>Bacteria</taxon>
        <taxon>Pseudomonadati</taxon>
        <taxon>Bacteroidota</taxon>
        <taxon>Sphingobacteriia</taxon>
        <taxon>Sphingobacteriales</taxon>
        <taxon>Sphingobacteriaceae</taxon>
        <taxon>Sphingobacterium</taxon>
    </lineage>
</organism>
<dbReference type="InterPro" id="IPR025943">
    <property type="entry name" value="Sigma_54_int_dom_ATP-bd_2"/>
</dbReference>
<dbReference type="Proteomes" id="UP000245627">
    <property type="component" value="Unassembled WGS sequence"/>
</dbReference>
<dbReference type="PROSITE" id="PS00675">
    <property type="entry name" value="SIGMA54_INTERACT_1"/>
    <property type="match status" value="1"/>
</dbReference>
<evidence type="ECO:0000259" key="6">
    <source>
        <dbReference type="PROSITE" id="PS50045"/>
    </source>
</evidence>
<dbReference type="InterPro" id="IPR003593">
    <property type="entry name" value="AAA+_ATPase"/>
</dbReference>
<dbReference type="AlphaFoldDB" id="A0A2T8HNA4"/>
<keyword evidence="4" id="KW-0238">DNA-binding</keyword>
<dbReference type="PROSITE" id="PS00688">
    <property type="entry name" value="SIGMA54_INTERACT_3"/>
    <property type="match status" value="1"/>
</dbReference>
<accession>A0A2T8HNA4</accession>
<dbReference type="GO" id="GO:0003677">
    <property type="term" value="F:DNA binding"/>
    <property type="evidence" value="ECO:0007669"/>
    <property type="project" value="UniProtKB-KW"/>
</dbReference>
<dbReference type="GO" id="GO:0005524">
    <property type="term" value="F:ATP binding"/>
    <property type="evidence" value="ECO:0007669"/>
    <property type="project" value="UniProtKB-KW"/>
</dbReference>
<dbReference type="EMBL" id="QDKG01000001">
    <property type="protein sequence ID" value="PVH26890.1"/>
    <property type="molecule type" value="Genomic_DNA"/>
</dbReference>
<dbReference type="InterPro" id="IPR009057">
    <property type="entry name" value="Homeodomain-like_sf"/>
</dbReference>